<feature type="transmembrane region" description="Helical" evidence="6">
    <location>
        <begin position="335"/>
        <end position="356"/>
    </location>
</feature>
<comment type="caution">
    <text evidence="7">The sequence shown here is derived from an EMBL/GenBank/DDBJ whole genome shotgun (WGS) entry which is preliminary data.</text>
</comment>
<feature type="transmembrane region" description="Helical" evidence="6">
    <location>
        <begin position="12"/>
        <end position="31"/>
    </location>
</feature>
<evidence type="ECO:0000256" key="5">
    <source>
        <dbReference type="ARBA" id="ARBA00023136"/>
    </source>
</evidence>
<feature type="transmembrane region" description="Helical" evidence="6">
    <location>
        <begin position="159"/>
        <end position="180"/>
    </location>
</feature>
<dbReference type="PANTHER" id="PTHR42770:SF7">
    <property type="entry name" value="MEMBRANE PROTEIN"/>
    <property type="match status" value="1"/>
</dbReference>
<feature type="transmembrane region" description="Helical" evidence="6">
    <location>
        <begin position="200"/>
        <end position="222"/>
    </location>
</feature>
<dbReference type="InterPro" id="IPR050367">
    <property type="entry name" value="APC_superfamily"/>
</dbReference>
<evidence type="ECO:0000256" key="3">
    <source>
        <dbReference type="ARBA" id="ARBA00022692"/>
    </source>
</evidence>
<sequence>MSNNNNQGGSLGLWTCVAMIAGGMIGSSIFSLSGLTIYSAGPAAIITWAIAAAIMLCYGLICAELSTRFPKSGGVFVFPSKALGKTKEVGKFWGWVSTWGYINANIVAISFAAIYVGTYLSVGFPIFEGKQILLAIISVLVIMILNSIKFTLAGKVNNILVLAMVAAMLIYIGVAFFSGAWDSSTLVPFFSQGARGTSGFLQMVPTAMTGYGSIVAMAFMVSEVKNPNRNVPKSVLIAMCIVLCLYLGIITATVGMVSAGFLMENPGMQYIPLYAAAFTKLAAYPWISKVISIAAVLALYTTMLTVMSLTSRAIQASAEQGIMPQKLAQNNKAGVPVYATLTVTIPCLVISCFPQFTEMIVSFGALFAAVTIIINIISLIVARKKFSLPDGAFKAPGGIALPLIALGLIIICYIPDVFNGGWMIWAYSIAWYFVGIIFYKVRTKNQNTVGGKEYEKVG</sequence>
<feature type="transmembrane region" description="Helical" evidence="6">
    <location>
        <begin position="132"/>
        <end position="152"/>
    </location>
</feature>
<accession>A0A4R3KHW3</accession>
<evidence type="ECO:0000256" key="6">
    <source>
        <dbReference type="SAM" id="Phobius"/>
    </source>
</evidence>
<dbReference type="PIRSF" id="PIRSF006060">
    <property type="entry name" value="AA_transporter"/>
    <property type="match status" value="1"/>
</dbReference>
<feature type="transmembrane region" description="Helical" evidence="6">
    <location>
        <begin position="101"/>
        <end position="120"/>
    </location>
</feature>
<feature type="transmembrane region" description="Helical" evidence="6">
    <location>
        <begin position="37"/>
        <end position="61"/>
    </location>
</feature>
<evidence type="ECO:0000313" key="8">
    <source>
        <dbReference type="Proteomes" id="UP000295726"/>
    </source>
</evidence>
<evidence type="ECO:0000256" key="2">
    <source>
        <dbReference type="ARBA" id="ARBA00022475"/>
    </source>
</evidence>
<feature type="transmembrane region" description="Helical" evidence="6">
    <location>
        <begin position="362"/>
        <end position="381"/>
    </location>
</feature>
<keyword evidence="4 6" id="KW-1133">Transmembrane helix</keyword>
<keyword evidence="8" id="KW-1185">Reference proteome</keyword>
<feature type="transmembrane region" description="Helical" evidence="6">
    <location>
        <begin position="290"/>
        <end position="314"/>
    </location>
</feature>
<comment type="subcellular location">
    <subcellularLocation>
        <location evidence="1">Cell membrane</location>
        <topology evidence="1">Multi-pass membrane protein</topology>
    </subcellularLocation>
</comment>
<proteinExistence type="predicted"/>
<keyword evidence="5 6" id="KW-0472">Membrane</keyword>
<feature type="transmembrane region" description="Helical" evidence="6">
    <location>
        <begin position="422"/>
        <end position="439"/>
    </location>
</feature>
<dbReference type="Proteomes" id="UP000295726">
    <property type="component" value="Unassembled WGS sequence"/>
</dbReference>
<dbReference type="AlphaFoldDB" id="A0A4R3KHW3"/>
<dbReference type="EMBL" id="SLZZ01000002">
    <property type="protein sequence ID" value="TCS82271.1"/>
    <property type="molecule type" value="Genomic_DNA"/>
</dbReference>
<dbReference type="Pfam" id="PF13520">
    <property type="entry name" value="AA_permease_2"/>
    <property type="match status" value="1"/>
</dbReference>
<feature type="transmembrane region" description="Helical" evidence="6">
    <location>
        <begin position="234"/>
        <end position="263"/>
    </location>
</feature>
<dbReference type="GO" id="GO:0022857">
    <property type="term" value="F:transmembrane transporter activity"/>
    <property type="evidence" value="ECO:0007669"/>
    <property type="project" value="InterPro"/>
</dbReference>
<organism evidence="7 8">
    <name type="scientific">Muricomes intestini</name>
    <dbReference type="NCBI Taxonomy" id="1796634"/>
    <lineage>
        <taxon>Bacteria</taxon>
        <taxon>Bacillati</taxon>
        <taxon>Bacillota</taxon>
        <taxon>Clostridia</taxon>
        <taxon>Lachnospirales</taxon>
        <taxon>Lachnospiraceae</taxon>
        <taxon>Muricomes</taxon>
    </lineage>
</organism>
<protein>
    <submittedName>
        <fullName evidence="7">Amino acid/polyamine/organocation transporter (APC superfamily)</fullName>
    </submittedName>
</protein>
<dbReference type="OrthoDB" id="3181223at2"/>
<dbReference type="GO" id="GO:0005886">
    <property type="term" value="C:plasma membrane"/>
    <property type="evidence" value="ECO:0007669"/>
    <property type="project" value="UniProtKB-SubCell"/>
</dbReference>
<dbReference type="Gene3D" id="1.20.1740.10">
    <property type="entry name" value="Amino acid/polyamine transporter I"/>
    <property type="match status" value="1"/>
</dbReference>
<evidence type="ECO:0000256" key="1">
    <source>
        <dbReference type="ARBA" id="ARBA00004651"/>
    </source>
</evidence>
<dbReference type="RefSeq" id="WP_132378461.1">
    <property type="nucleotide sequence ID" value="NZ_SLZZ01000002.1"/>
</dbReference>
<dbReference type="PANTHER" id="PTHR42770">
    <property type="entry name" value="AMINO ACID TRANSPORTER-RELATED"/>
    <property type="match status" value="1"/>
</dbReference>
<feature type="transmembrane region" description="Helical" evidence="6">
    <location>
        <begin position="393"/>
        <end position="416"/>
    </location>
</feature>
<keyword evidence="2" id="KW-1003">Cell membrane</keyword>
<dbReference type="InterPro" id="IPR002293">
    <property type="entry name" value="AA/rel_permease1"/>
</dbReference>
<gene>
    <name evidence="7" type="ORF">EDD59_102138</name>
</gene>
<reference evidence="7 8" key="1">
    <citation type="submission" date="2019-03" db="EMBL/GenBank/DDBJ databases">
        <title>Genomic Encyclopedia of Type Strains, Phase IV (KMG-IV): sequencing the most valuable type-strain genomes for metagenomic binning, comparative biology and taxonomic classification.</title>
        <authorList>
            <person name="Goeker M."/>
        </authorList>
    </citation>
    <scope>NUCLEOTIDE SEQUENCE [LARGE SCALE GENOMIC DNA]</scope>
    <source>
        <strain evidence="7 8">DSM 29489</strain>
    </source>
</reference>
<evidence type="ECO:0000256" key="4">
    <source>
        <dbReference type="ARBA" id="ARBA00022989"/>
    </source>
</evidence>
<name>A0A4R3KHW3_9FIRM</name>
<keyword evidence="3 6" id="KW-0812">Transmembrane</keyword>
<evidence type="ECO:0000313" key="7">
    <source>
        <dbReference type="EMBL" id="TCS82271.1"/>
    </source>
</evidence>